<organism evidence="1 2">
    <name type="scientific">Portunus trituberculatus</name>
    <name type="common">Swimming crab</name>
    <name type="synonym">Neptunus trituberculatus</name>
    <dbReference type="NCBI Taxonomy" id="210409"/>
    <lineage>
        <taxon>Eukaryota</taxon>
        <taxon>Metazoa</taxon>
        <taxon>Ecdysozoa</taxon>
        <taxon>Arthropoda</taxon>
        <taxon>Crustacea</taxon>
        <taxon>Multicrustacea</taxon>
        <taxon>Malacostraca</taxon>
        <taxon>Eumalacostraca</taxon>
        <taxon>Eucarida</taxon>
        <taxon>Decapoda</taxon>
        <taxon>Pleocyemata</taxon>
        <taxon>Brachyura</taxon>
        <taxon>Eubrachyura</taxon>
        <taxon>Portunoidea</taxon>
        <taxon>Portunidae</taxon>
        <taxon>Portuninae</taxon>
        <taxon>Portunus</taxon>
    </lineage>
</organism>
<accession>A0A5B7DPM2</accession>
<reference evidence="1 2" key="1">
    <citation type="submission" date="2019-05" db="EMBL/GenBank/DDBJ databases">
        <title>Another draft genome of Portunus trituberculatus and its Hox gene families provides insights of decapod evolution.</title>
        <authorList>
            <person name="Jeong J.-H."/>
            <person name="Song I."/>
            <person name="Kim S."/>
            <person name="Choi T."/>
            <person name="Kim D."/>
            <person name="Ryu S."/>
            <person name="Kim W."/>
        </authorList>
    </citation>
    <scope>NUCLEOTIDE SEQUENCE [LARGE SCALE GENOMIC DNA]</scope>
    <source>
        <tissue evidence="1">Muscle</tissue>
    </source>
</reference>
<dbReference type="EMBL" id="VSRR010001161">
    <property type="protein sequence ID" value="MPC23057.1"/>
    <property type="molecule type" value="Genomic_DNA"/>
</dbReference>
<name>A0A5B7DPM2_PORTR</name>
<dbReference type="AlphaFoldDB" id="A0A5B7DPM2"/>
<comment type="caution">
    <text evidence="1">The sequence shown here is derived from an EMBL/GenBank/DDBJ whole genome shotgun (WGS) entry which is preliminary data.</text>
</comment>
<evidence type="ECO:0000313" key="2">
    <source>
        <dbReference type="Proteomes" id="UP000324222"/>
    </source>
</evidence>
<keyword evidence="2" id="KW-1185">Reference proteome</keyword>
<dbReference type="Proteomes" id="UP000324222">
    <property type="component" value="Unassembled WGS sequence"/>
</dbReference>
<proteinExistence type="predicted"/>
<protein>
    <submittedName>
        <fullName evidence="1">Uncharacterized protein</fullName>
    </submittedName>
</protein>
<sequence length="106" mass="10992">MAVCVTVPGGGAASGVRCPCVDSGAAGTVACVCPPRDATARRATQETAAKTAWVGLESLRHNTNPGEQHPGPHITQRLTDRCFNPASRPSPTRFTALSFTPCCPCL</sequence>
<gene>
    <name evidence="1" type="ORF">E2C01_016094</name>
</gene>
<evidence type="ECO:0000313" key="1">
    <source>
        <dbReference type="EMBL" id="MPC23057.1"/>
    </source>
</evidence>